<reference evidence="3 4" key="2">
    <citation type="submission" date="2025-04" db="UniProtKB">
        <authorList>
            <consortium name="RefSeq"/>
        </authorList>
    </citation>
    <scope>IDENTIFICATION</scope>
    <source>
        <tissue evidence="3 4">Leaf</tissue>
    </source>
</reference>
<dbReference type="KEGG" id="rsz:130500186"/>
<keyword evidence="2" id="KW-1185">Reference proteome</keyword>
<organism evidence="2 3">
    <name type="scientific">Raphanus sativus</name>
    <name type="common">Radish</name>
    <name type="synonym">Raphanus raphanistrum var. sativus</name>
    <dbReference type="NCBI Taxonomy" id="3726"/>
    <lineage>
        <taxon>Eukaryota</taxon>
        <taxon>Viridiplantae</taxon>
        <taxon>Streptophyta</taxon>
        <taxon>Embryophyta</taxon>
        <taxon>Tracheophyta</taxon>
        <taxon>Spermatophyta</taxon>
        <taxon>Magnoliopsida</taxon>
        <taxon>eudicotyledons</taxon>
        <taxon>Gunneridae</taxon>
        <taxon>Pentapetalae</taxon>
        <taxon>rosids</taxon>
        <taxon>malvids</taxon>
        <taxon>Brassicales</taxon>
        <taxon>Brassicaceae</taxon>
        <taxon>Brassiceae</taxon>
        <taxon>Raphanus</taxon>
    </lineage>
</organism>
<evidence type="ECO:0000313" key="4">
    <source>
        <dbReference type="RefSeq" id="XP_056857421.1"/>
    </source>
</evidence>
<feature type="domain" description="Reverse transcriptase" evidence="1">
    <location>
        <begin position="1"/>
        <end position="185"/>
    </location>
</feature>
<sequence>MAVKTDMSKAYDRLEWSFLRDVMVRFGFHPTWVHWIMECVSSVSYSYLINGGAHGCVVPSRGIRQGDPLSPYLFILCSEVLSGLCSKALEQGKLCGIKVARNSPPLNHLLFADDTMFFCKSDPISCKELKNILEKYEVASGQSINCLKSAITFSAKTPIETRRRVKAELNIVGEGGIGKYLGLPEHFNRKKRDIFASIIDRIRQKSHSWTSRYLNGAGKLVLLKSILSAMPTYAMTCFKLPKSFCKQIQTVLTRFWWDDKPDHRKMSWVAWSTLTLPKRAGGLGCREIEKFNDALLAKLAWRILKFPESLLAQTLAGKYCHSTPFLSTPAPKSASHGWRGVIAGREVLRQGLGWVIGNGSDINAWSDPWLSPKTPMCPMGPPTEQNKELKVSDLLNGITKEWDLPAIRLHLPQYEEHILKLVPSEFHMKDELRWLHTRSGEYSTKTGYTYWKTNRGEELTDFNWNLCIWQIRTSPKLKHFLWKIKSKALPVGANLLHRGIQVEGRCKRCGLIETERHVFLQCPFARRVWDLVPVMFKPDPSIITSPEALLQTSRRIVNLPPLGLGETDLYPWIFWYLWIGRNRLIFENREGSEQELARQVSNLDVEAQCFVDAAWNAGTSGGGFGCIFKDMSNKTFHRSSSNRSIVGSALIAEALAVKADLKAARSLGLRKLVI</sequence>
<protein>
    <submittedName>
        <fullName evidence="3">Uncharacterized protein LOC130500186</fullName>
    </submittedName>
    <submittedName>
        <fullName evidence="4">Uncharacterized protein LOC130506757</fullName>
    </submittedName>
</protein>
<dbReference type="PANTHER" id="PTHR33116">
    <property type="entry name" value="REVERSE TRANSCRIPTASE ZINC-BINDING DOMAIN-CONTAINING PROTEIN-RELATED-RELATED"/>
    <property type="match status" value="1"/>
</dbReference>
<dbReference type="Pfam" id="PF00078">
    <property type="entry name" value="RVT_1"/>
    <property type="match status" value="1"/>
</dbReference>
<evidence type="ECO:0000313" key="2">
    <source>
        <dbReference type="Proteomes" id="UP000504610"/>
    </source>
</evidence>
<dbReference type="InterPro" id="IPR026960">
    <property type="entry name" value="RVT-Znf"/>
</dbReference>
<dbReference type="SUPFAM" id="SSF56672">
    <property type="entry name" value="DNA/RNA polymerases"/>
    <property type="match status" value="1"/>
</dbReference>
<dbReference type="InterPro" id="IPR000477">
    <property type="entry name" value="RT_dom"/>
</dbReference>
<dbReference type="AlphaFoldDB" id="A0A9W3CH56"/>
<dbReference type="GeneID" id="130500186"/>
<dbReference type="Pfam" id="PF13966">
    <property type="entry name" value="zf-RVT"/>
    <property type="match status" value="1"/>
</dbReference>
<dbReference type="Proteomes" id="UP000504610">
    <property type="component" value="Chromosome 9"/>
</dbReference>
<gene>
    <name evidence="3" type="primary">LOC130500186</name>
    <name evidence="4" type="synonym">LOC130506757</name>
</gene>
<dbReference type="KEGG" id="rsz:130506757"/>
<dbReference type="InterPro" id="IPR043502">
    <property type="entry name" value="DNA/RNA_pol_sf"/>
</dbReference>
<evidence type="ECO:0000259" key="1">
    <source>
        <dbReference type="PROSITE" id="PS50878"/>
    </source>
</evidence>
<dbReference type="OrthoDB" id="1110729at2759"/>
<dbReference type="PROSITE" id="PS50878">
    <property type="entry name" value="RT_POL"/>
    <property type="match status" value="1"/>
</dbReference>
<dbReference type="RefSeq" id="XP_056857421.1">
    <property type="nucleotide sequence ID" value="XM_057001441.1"/>
</dbReference>
<accession>A0A9W3CH56</accession>
<evidence type="ECO:0000313" key="3">
    <source>
        <dbReference type="RefSeq" id="XP_056850920.1"/>
    </source>
</evidence>
<reference evidence="2" key="1">
    <citation type="journal article" date="2019" name="Database">
        <title>The radish genome database (RadishGD): an integrated information resource for radish genomics.</title>
        <authorList>
            <person name="Yu H.J."/>
            <person name="Baek S."/>
            <person name="Lee Y.J."/>
            <person name="Cho A."/>
            <person name="Mun J.H."/>
        </authorList>
    </citation>
    <scope>NUCLEOTIDE SEQUENCE [LARGE SCALE GENOMIC DNA]</scope>
    <source>
        <strain evidence="2">cv. WK10039</strain>
    </source>
</reference>
<name>A0A9W3CH56_RAPSA</name>
<dbReference type="PANTHER" id="PTHR33116:SF86">
    <property type="entry name" value="REVERSE TRANSCRIPTASE DOMAIN-CONTAINING PROTEIN"/>
    <property type="match status" value="1"/>
</dbReference>
<dbReference type="RefSeq" id="XP_056850920.1">
    <property type="nucleotide sequence ID" value="XM_056994940.1"/>
</dbReference>
<proteinExistence type="predicted"/>